<comment type="similarity">
    <text evidence="2">Belongs to the ZC3H14 family.</text>
</comment>
<proteinExistence type="inferred from homology"/>
<dbReference type="GO" id="GO:0005634">
    <property type="term" value="C:nucleus"/>
    <property type="evidence" value="ECO:0007669"/>
    <property type="project" value="UniProtKB-SubCell"/>
</dbReference>
<name>A0A0H5BZ85_CYBJN</name>
<dbReference type="PROSITE" id="PS50103">
    <property type="entry name" value="ZF_C3H1"/>
    <property type="match status" value="1"/>
</dbReference>
<evidence type="ECO:0000256" key="3">
    <source>
        <dbReference type="ARBA" id="ARBA00022723"/>
    </source>
</evidence>
<dbReference type="Gene3D" id="1.10.340.40">
    <property type="entry name" value="Nuclear abundant poly(A) RNA-bind protein 2, N-terminal domain"/>
    <property type="match status" value="1"/>
</dbReference>
<evidence type="ECO:0000313" key="11">
    <source>
        <dbReference type="EMBL" id="CEP20783.1"/>
    </source>
</evidence>
<keyword evidence="4" id="KW-0677">Repeat</keyword>
<gene>
    <name evidence="11" type="primary">NAB2</name>
    <name evidence="11" type="ORF">BN1211_0736</name>
</gene>
<dbReference type="Gene3D" id="4.10.1000.40">
    <property type="match status" value="3"/>
</dbReference>
<dbReference type="Pfam" id="PF21457">
    <property type="entry name" value="zf-CCCH_2-like_3"/>
    <property type="match status" value="1"/>
</dbReference>
<dbReference type="InterPro" id="IPR021083">
    <property type="entry name" value="Nab2_N"/>
</dbReference>
<keyword evidence="6 8" id="KW-0862">Zinc</keyword>
<accession>A0A0H5BZ85</accession>
<dbReference type="InterPro" id="IPR041044">
    <property type="entry name" value="Nab2p_Zf1"/>
</dbReference>
<dbReference type="EMBL" id="CDQK01000001">
    <property type="protein sequence ID" value="CEP20783.1"/>
    <property type="molecule type" value="Genomic_DNA"/>
</dbReference>
<dbReference type="Pfam" id="PF21803">
    <property type="entry name" value="Nab2-zf4"/>
    <property type="match status" value="1"/>
</dbReference>
<sequence length="457" mass="51164">MVSLSESEREDFQRYIAEQLSLVPGFDEDIKEIAEYIALLVNNGRPLEETLSQLNDLFGNHDLRQTLENVYKALETFNQQKLAASTQQPVQGAQDVVLDAPVGQDRLQQQQQQQQQQQVSNTQDEEPDLILGNRPTRSLPTKPASYSRGGYGVSKNGRGGFRNNNNSNTRNFAFKNQEAIAKALNLSALAGSDAYINAKGQIKKKGRCDKFPHCPLGKNCMYAHPSTVCFRFQEGKCENAPGTCNYLHPGEDDALIEEWNKVKEFYQEKRSKAIQNQVGLTLCKFGVTCSNQQCPFGHPTPANEDAKVITLEWCPENLNCSNPSCTKAHSSLSKIREVKPFKQQAPQQQAPQERSLAACKFGMNCTNRHCKFRHATSPVLCRDGANCTRIDCYFSHPIDEECRFGEQCKNPKCLFQHPNGKAQTAVPAKNLTWTKTNERQFAVPDDQVLETAPAQEG</sequence>
<dbReference type="InterPro" id="IPR040366">
    <property type="entry name" value="Nab2/ZC3H14"/>
</dbReference>
<dbReference type="GO" id="GO:0005737">
    <property type="term" value="C:cytoplasm"/>
    <property type="evidence" value="ECO:0007669"/>
    <property type="project" value="TreeGrafter"/>
</dbReference>
<dbReference type="Proteomes" id="UP000038830">
    <property type="component" value="Unassembled WGS sequence"/>
</dbReference>
<dbReference type="FunFam" id="4.10.1000.40:FF:000003">
    <property type="entry name" value="Nuclear polyadenylated RNA-binding protein NAB2"/>
    <property type="match status" value="1"/>
</dbReference>
<dbReference type="AlphaFoldDB" id="A0A0H5BZ85"/>
<dbReference type="PANTHER" id="PTHR14738:SF29">
    <property type="entry name" value="ZINC FINGER CCCH DOMAIN-CONTAINING PROTEIN 14"/>
    <property type="match status" value="1"/>
</dbReference>
<keyword evidence="7" id="KW-0539">Nucleus</keyword>
<dbReference type="GO" id="GO:0043488">
    <property type="term" value="P:regulation of mRNA stability"/>
    <property type="evidence" value="ECO:0007669"/>
    <property type="project" value="InterPro"/>
</dbReference>
<dbReference type="InterPro" id="IPR000571">
    <property type="entry name" value="Znf_CCCH"/>
</dbReference>
<protein>
    <submittedName>
        <fullName evidence="11">NAB2 protein</fullName>
    </submittedName>
</protein>
<evidence type="ECO:0000256" key="2">
    <source>
        <dbReference type="ARBA" id="ARBA00008423"/>
    </source>
</evidence>
<evidence type="ECO:0000256" key="1">
    <source>
        <dbReference type="ARBA" id="ARBA00004123"/>
    </source>
</evidence>
<dbReference type="Pfam" id="PF14608">
    <property type="entry name" value="zf-CCCH_2"/>
    <property type="match status" value="4"/>
</dbReference>
<reference evidence="12" key="1">
    <citation type="journal article" date="2015" name="J. Biotechnol.">
        <title>The structure of the Cyberlindnera jadinii genome and its relation to Candida utilis analyzed by the occurrence of single nucleotide polymorphisms.</title>
        <authorList>
            <person name="Rupp O."/>
            <person name="Brinkrolf K."/>
            <person name="Buerth C."/>
            <person name="Kunigo M."/>
            <person name="Schneider J."/>
            <person name="Jaenicke S."/>
            <person name="Goesmann A."/>
            <person name="Puehler A."/>
            <person name="Jaeger K.-E."/>
            <person name="Ernst J.F."/>
        </authorList>
    </citation>
    <scope>NUCLEOTIDE SEQUENCE [LARGE SCALE GENOMIC DNA]</scope>
    <source>
        <strain evidence="12">ATCC 18201 / CBS 1600 / BCRC 20928 / JCM 3617 / NBRC 0987 / NRRL Y-1542</strain>
    </source>
</reference>
<organism evidence="11 12">
    <name type="scientific">Cyberlindnera jadinii (strain ATCC 18201 / CBS 1600 / BCRC 20928 / JCM 3617 / NBRC 0987 / NRRL Y-1542)</name>
    <name type="common">Torula yeast</name>
    <name type="synonym">Candida utilis</name>
    <dbReference type="NCBI Taxonomy" id="983966"/>
    <lineage>
        <taxon>Eukaryota</taxon>
        <taxon>Fungi</taxon>
        <taxon>Dikarya</taxon>
        <taxon>Ascomycota</taxon>
        <taxon>Saccharomycotina</taxon>
        <taxon>Saccharomycetes</taxon>
        <taxon>Phaffomycetales</taxon>
        <taxon>Phaffomycetaceae</taxon>
        <taxon>Cyberlindnera</taxon>
    </lineage>
</organism>
<dbReference type="Pfam" id="PF18260">
    <property type="entry name" value="Nab2p_Zf1"/>
    <property type="match status" value="1"/>
</dbReference>
<comment type="subcellular location">
    <subcellularLocation>
        <location evidence="1">Nucleus</location>
    </subcellularLocation>
</comment>
<dbReference type="Pfam" id="PF11517">
    <property type="entry name" value="Nab2"/>
    <property type="match status" value="1"/>
</dbReference>
<dbReference type="InterPro" id="IPR043094">
    <property type="entry name" value="Nab2/ZC3H14_N_sf"/>
</dbReference>
<evidence type="ECO:0000259" key="10">
    <source>
        <dbReference type="PROSITE" id="PS50103"/>
    </source>
</evidence>
<keyword evidence="3 8" id="KW-0479">Metal-binding</keyword>
<feature type="region of interest" description="Disordered" evidence="9">
    <location>
        <begin position="104"/>
        <end position="165"/>
    </location>
</feature>
<evidence type="ECO:0000256" key="4">
    <source>
        <dbReference type="ARBA" id="ARBA00022737"/>
    </source>
</evidence>
<keyword evidence="5 8" id="KW-0863">Zinc-finger</keyword>
<dbReference type="InterPro" id="IPR049017">
    <property type="entry name" value="Nab2_Znf4"/>
</dbReference>
<dbReference type="GO" id="GO:0008270">
    <property type="term" value="F:zinc ion binding"/>
    <property type="evidence" value="ECO:0007669"/>
    <property type="project" value="UniProtKB-KW"/>
</dbReference>
<evidence type="ECO:0000256" key="8">
    <source>
        <dbReference type="PROSITE-ProRule" id="PRU00723"/>
    </source>
</evidence>
<evidence type="ECO:0000256" key="7">
    <source>
        <dbReference type="ARBA" id="ARBA00023242"/>
    </source>
</evidence>
<evidence type="ECO:0000256" key="5">
    <source>
        <dbReference type="ARBA" id="ARBA00022771"/>
    </source>
</evidence>
<feature type="compositionally biased region" description="Low complexity" evidence="9">
    <location>
        <begin position="108"/>
        <end position="118"/>
    </location>
</feature>
<feature type="zinc finger region" description="C3H1-type" evidence="8">
    <location>
        <begin position="223"/>
        <end position="251"/>
    </location>
</feature>
<evidence type="ECO:0000313" key="12">
    <source>
        <dbReference type="Proteomes" id="UP000038830"/>
    </source>
</evidence>
<evidence type="ECO:0000256" key="6">
    <source>
        <dbReference type="ARBA" id="ARBA00022833"/>
    </source>
</evidence>
<feature type="domain" description="C3H1-type" evidence="10">
    <location>
        <begin position="223"/>
        <end position="251"/>
    </location>
</feature>
<dbReference type="PANTHER" id="PTHR14738">
    <property type="entry name" value="ZINC FINGER CCCH DOMAIN-CONTAINING PROTEIN 14"/>
    <property type="match status" value="1"/>
</dbReference>
<evidence type="ECO:0000256" key="9">
    <source>
        <dbReference type="SAM" id="MobiDB-lite"/>
    </source>
</evidence>
<dbReference type="InterPro" id="IPR048410">
    <property type="entry name" value="Znf-CCCH_2-like_3"/>
</dbReference>
<dbReference type="GO" id="GO:0008143">
    <property type="term" value="F:poly(A) binding"/>
    <property type="evidence" value="ECO:0007669"/>
    <property type="project" value="InterPro"/>
</dbReference>
<feature type="compositionally biased region" description="Gly residues" evidence="9">
    <location>
        <begin position="149"/>
        <end position="160"/>
    </location>
</feature>